<reference evidence="13" key="1">
    <citation type="submission" date="2020-06" db="EMBL/GenBank/DDBJ databases">
        <authorList>
            <person name="Ji K."/>
            <person name="Li J."/>
        </authorList>
    </citation>
    <scope>NUCLEOTIDE SEQUENCE</scope>
    <source>
        <strain evidence="13">JKM2019</strain>
        <tissue evidence="13">Whole body</tissue>
    </source>
</reference>
<feature type="transmembrane region" description="Helical" evidence="12">
    <location>
        <begin position="539"/>
        <end position="556"/>
    </location>
</feature>
<feature type="transmembrane region" description="Helical" evidence="12">
    <location>
        <begin position="130"/>
        <end position="151"/>
    </location>
</feature>
<accession>A0A9D4SCA4</accession>
<keyword evidence="4 12" id="KW-0812">Transmembrane</keyword>
<dbReference type="GO" id="GO:0017147">
    <property type="term" value="F:Wnt-protein binding"/>
    <property type="evidence" value="ECO:0007669"/>
    <property type="project" value="TreeGrafter"/>
</dbReference>
<evidence type="ECO:0000313" key="13">
    <source>
        <dbReference type="EMBL" id="KAH7636398.1"/>
    </source>
</evidence>
<organism evidence="13">
    <name type="scientific">Dermatophagoides farinae</name>
    <name type="common">American house dust mite</name>
    <dbReference type="NCBI Taxonomy" id="6954"/>
    <lineage>
        <taxon>Eukaryota</taxon>
        <taxon>Metazoa</taxon>
        <taxon>Ecdysozoa</taxon>
        <taxon>Arthropoda</taxon>
        <taxon>Chelicerata</taxon>
        <taxon>Arachnida</taxon>
        <taxon>Acari</taxon>
        <taxon>Acariformes</taxon>
        <taxon>Sarcoptiformes</taxon>
        <taxon>Astigmata</taxon>
        <taxon>Psoroptidia</taxon>
        <taxon>Analgoidea</taxon>
        <taxon>Pyroglyphidae</taxon>
        <taxon>Dermatophagoidinae</taxon>
        <taxon>Dermatophagoides</taxon>
    </lineage>
</organism>
<proteinExistence type="inferred from homology"/>
<gene>
    <name evidence="13" type="ORF">HUG17_10368</name>
</gene>
<feature type="transmembrane region" description="Helical" evidence="12">
    <location>
        <begin position="281"/>
        <end position="304"/>
    </location>
</feature>
<dbReference type="GO" id="GO:0030258">
    <property type="term" value="P:lipid modification"/>
    <property type="evidence" value="ECO:0007669"/>
    <property type="project" value="TreeGrafter"/>
</dbReference>
<dbReference type="GO" id="GO:0005783">
    <property type="term" value="C:endoplasmic reticulum"/>
    <property type="evidence" value="ECO:0007669"/>
    <property type="project" value="TreeGrafter"/>
</dbReference>
<comment type="subcellular location">
    <subcellularLocation>
        <location evidence="1">Membrane</location>
        <topology evidence="1">Multi-pass membrane protein</topology>
    </subcellularLocation>
</comment>
<feature type="transmembrane region" description="Helical" evidence="12">
    <location>
        <begin position="223"/>
        <end position="245"/>
    </location>
</feature>
<comment type="caution">
    <text evidence="13">The sequence shown here is derived from an EMBL/GenBank/DDBJ whole genome shotgun (WGS) entry which is preliminary data.</text>
</comment>
<feature type="transmembrane region" description="Helical" evidence="12">
    <location>
        <begin position="158"/>
        <end position="178"/>
    </location>
</feature>
<dbReference type="InterPro" id="IPR004299">
    <property type="entry name" value="MBOAT_fam"/>
</dbReference>
<dbReference type="Proteomes" id="UP000828236">
    <property type="component" value="Unassembled WGS sequence"/>
</dbReference>
<reference evidence="13" key="2">
    <citation type="journal article" date="2021" name="World Allergy Organ. J.">
        <title>Chromosome-level assembly of Dermatophagoides farinae genome and transcriptome reveals two novel allergens Der f 37 and Der f 39.</title>
        <authorList>
            <person name="Chen J."/>
            <person name="Cai Z."/>
            <person name="Fan D."/>
            <person name="Hu J."/>
            <person name="Hou Y."/>
            <person name="He Y."/>
            <person name="Zhang Z."/>
            <person name="Zhao Z."/>
            <person name="Gao P."/>
            <person name="Hu W."/>
            <person name="Sun J."/>
            <person name="Li J."/>
            <person name="Ji K."/>
        </authorList>
    </citation>
    <scope>NUCLEOTIDE SEQUENCE</scope>
    <source>
        <strain evidence="13">JKM2019</strain>
    </source>
</reference>
<evidence type="ECO:0000256" key="5">
    <source>
        <dbReference type="ARBA" id="ARBA00022989"/>
    </source>
</evidence>
<evidence type="ECO:0000256" key="1">
    <source>
        <dbReference type="ARBA" id="ARBA00004141"/>
    </source>
</evidence>
<dbReference type="EMBL" id="SDOV01000010">
    <property type="protein sequence ID" value="KAH7636398.1"/>
    <property type="molecule type" value="Genomic_DNA"/>
</dbReference>
<dbReference type="EC" id="2.3.1.250" evidence="9"/>
<evidence type="ECO:0000256" key="8">
    <source>
        <dbReference type="ARBA" id="ARBA00038269"/>
    </source>
</evidence>
<dbReference type="GO" id="GO:0016020">
    <property type="term" value="C:membrane"/>
    <property type="evidence" value="ECO:0007669"/>
    <property type="project" value="UniProtKB-SubCell"/>
</dbReference>
<evidence type="ECO:0000256" key="12">
    <source>
        <dbReference type="SAM" id="Phobius"/>
    </source>
</evidence>
<feature type="transmembrane region" description="Helical" evidence="12">
    <location>
        <begin position="344"/>
        <end position="362"/>
    </location>
</feature>
<evidence type="ECO:0000256" key="9">
    <source>
        <dbReference type="ARBA" id="ARBA00038867"/>
    </source>
</evidence>
<evidence type="ECO:0000256" key="7">
    <source>
        <dbReference type="ARBA" id="ARBA00023315"/>
    </source>
</evidence>
<dbReference type="PANTHER" id="PTHR13906:SF12">
    <property type="entry name" value="PROTEIN-SERINE O-PALMITOLEOYLTRANSFERASE PORCUPINE"/>
    <property type="match status" value="1"/>
</dbReference>
<keyword evidence="6 12" id="KW-0472">Membrane</keyword>
<feature type="transmembrane region" description="Helical" evidence="12">
    <location>
        <begin position="495"/>
        <end position="519"/>
    </location>
</feature>
<keyword evidence="2" id="KW-0808">Transferase</keyword>
<name>A0A9D4SCA4_DERFA</name>
<dbReference type="InterPro" id="IPR049941">
    <property type="entry name" value="LPLAT_7/PORCN-like"/>
</dbReference>
<evidence type="ECO:0000256" key="11">
    <source>
        <dbReference type="ARBA" id="ARBA00047978"/>
    </source>
</evidence>
<comment type="catalytic activity">
    <reaction evidence="11">
        <text>[Wnt protein]-L-serine + (9Z)-hexadecenoyl-CoA = [Wnt protein]-O-(9Z)-hexadecenoyl-L-serine + CoA</text>
        <dbReference type="Rhea" id="RHEA:45336"/>
        <dbReference type="Rhea" id="RHEA-COMP:11170"/>
        <dbReference type="Rhea" id="RHEA-COMP:11171"/>
        <dbReference type="ChEBI" id="CHEBI:29999"/>
        <dbReference type="ChEBI" id="CHEBI:57287"/>
        <dbReference type="ChEBI" id="CHEBI:61540"/>
        <dbReference type="ChEBI" id="CHEBI:85189"/>
        <dbReference type="EC" id="2.3.1.250"/>
    </reaction>
</comment>
<dbReference type="OrthoDB" id="5968863at2759"/>
<keyword evidence="5 12" id="KW-1133">Transmembrane helix</keyword>
<protein>
    <recommendedName>
        <fullName evidence="10">Protein-serine O-palmitoleoyltransferase porcupine</fullName>
        <ecNumber evidence="9">2.3.1.250</ecNumber>
    </recommendedName>
</protein>
<evidence type="ECO:0000256" key="6">
    <source>
        <dbReference type="ARBA" id="ARBA00023136"/>
    </source>
</evidence>
<evidence type="ECO:0000256" key="10">
    <source>
        <dbReference type="ARBA" id="ARBA00040371"/>
    </source>
</evidence>
<feature type="transmembrane region" description="Helical" evidence="12">
    <location>
        <begin position="71"/>
        <end position="93"/>
    </location>
</feature>
<sequence>MDIMAANDFIYDDLHNDEDSSYEHEDFLDSYGDDSDYYDHMTMMGSNSEHTMNELFFHCIEPTLRDVWWQFLLPILATNFIAIILFTLLIIVVMRSTRMKQFQFIISESILIISGYSLLLHHYSSNNFDQLLFLTSVIIISSIFVSVLLAFDIHNGLHFIWPLHLLFIGLNEILIFFYDSSDWIKLRPNLMLLLMKSISYFHEIRISMEKKDIKNSGSFIRNFKFIILQYSAYVLHPCAIILGIWHPHNDHSKLFITNHNNNDETRTKNFKQNIIQSFGSLFFSLLFLICSTCLIDYFFGHILFEYLDSFIRIFFADDPQQTSTFWFFIMKILRSYSIAIQFHYSHYFICFLGQSMFHLWGFDDLQVTKPLSIEWPRSLVDVVVAWNIPMHQWLKRYVFQVMKNNLKNIYLTILATYFISSYLHGFNFQIWTVLLTLGLITQAEFKLRKSLAHFWSACVESRKCQYDYYVYDDDDDDDNYSLVCRHGHRKTKNIWIVRIINLFFTLLALFHLAFLGATFDGQPDSSSVENVWTVWKDLHFYPFITMIIMFVLYKMIS</sequence>
<evidence type="ECO:0000256" key="4">
    <source>
        <dbReference type="ARBA" id="ARBA00022692"/>
    </source>
</evidence>
<keyword evidence="3" id="KW-0879">Wnt signaling pathway</keyword>
<evidence type="ECO:0000256" key="3">
    <source>
        <dbReference type="ARBA" id="ARBA00022687"/>
    </source>
</evidence>
<comment type="similarity">
    <text evidence="8">Belongs to the membrane-bound acyltransferase family. Porcupine subfamily.</text>
</comment>
<dbReference type="GO" id="GO:0016055">
    <property type="term" value="P:Wnt signaling pathway"/>
    <property type="evidence" value="ECO:0007669"/>
    <property type="project" value="UniProtKB-KW"/>
</dbReference>
<dbReference type="AlphaFoldDB" id="A0A9D4SCA4"/>
<keyword evidence="7" id="KW-0012">Acyltransferase</keyword>
<dbReference type="GO" id="GO:0061355">
    <property type="term" value="P:Wnt protein secretion"/>
    <property type="evidence" value="ECO:0007669"/>
    <property type="project" value="TreeGrafter"/>
</dbReference>
<dbReference type="Pfam" id="PF03062">
    <property type="entry name" value="MBOAT"/>
    <property type="match status" value="1"/>
</dbReference>
<feature type="transmembrane region" description="Helical" evidence="12">
    <location>
        <begin position="409"/>
        <end position="440"/>
    </location>
</feature>
<dbReference type="PANTHER" id="PTHR13906">
    <property type="entry name" value="PORCUPINE"/>
    <property type="match status" value="1"/>
</dbReference>
<dbReference type="GO" id="GO:1990698">
    <property type="term" value="F:palmitoleoyltransferase activity"/>
    <property type="evidence" value="ECO:0007669"/>
    <property type="project" value="UniProtKB-EC"/>
</dbReference>
<evidence type="ECO:0000256" key="2">
    <source>
        <dbReference type="ARBA" id="ARBA00022679"/>
    </source>
</evidence>